<dbReference type="InterPro" id="IPR035093">
    <property type="entry name" value="RelE/ParE_toxin_dom_sf"/>
</dbReference>
<evidence type="ECO:0008006" key="5">
    <source>
        <dbReference type="Google" id="ProtNLM"/>
    </source>
</evidence>
<proteinExistence type="inferred from homology"/>
<dbReference type="KEGG" id="woc:BA177_16985"/>
<dbReference type="Pfam" id="PF05016">
    <property type="entry name" value="ParE_toxin"/>
    <property type="match status" value="1"/>
</dbReference>
<evidence type="ECO:0000256" key="2">
    <source>
        <dbReference type="ARBA" id="ARBA00022649"/>
    </source>
</evidence>
<dbReference type="Proteomes" id="UP000092695">
    <property type="component" value="Chromosome"/>
</dbReference>
<dbReference type="PANTHER" id="PTHR33755:SF5">
    <property type="entry name" value="TYPE II TOXIN-ANTITOXIN SYSTEM RELE_PARE FAMILY TOXIN"/>
    <property type="match status" value="1"/>
</dbReference>
<organism evidence="3 4">
    <name type="scientific">Woeseia oceani</name>
    <dbReference type="NCBI Taxonomy" id="1548547"/>
    <lineage>
        <taxon>Bacteria</taxon>
        <taxon>Pseudomonadati</taxon>
        <taxon>Pseudomonadota</taxon>
        <taxon>Gammaproteobacteria</taxon>
        <taxon>Woeseiales</taxon>
        <taxon>Woeseiaceae</taxon>
        <taxon>Woeseia</taxon>
    </lineage>
</organism>
<evidence type="ECO:0000313" key="4">
    <source>
        <dbReference type="Proteomes" id="UP000092695"/>
    </source>
</evidence>
<dbReference type="OrthoDB" id="9798046at2"/>
<protein>
    <recommendedName>
        <fullName evidence="5">Plasmid stabilization protein</fullName>
    </recommendedName>
</protein>
<comment type="similarity">
    <text evidence="1">Belongs to the RelE toxin family.</text>
</comment>
<dbReference type="STRING" id="1548547.BA177_16985"/>
<dbReference type="InterPro" id="IPR007712">
    <property type="entry name" value="RelE/ParE_toxin"/>
</dbReference>
<name>A0A193LJS7_9GAMM</name>
<sequence>MKVVWTEPAETDLDDLFDYIARDSAVYAERFIDRILDAVATLDELPRRGRQVPEANETHIRELIVQSQRVIYAVDDSNETINILALVHVRRDLVSQEYPPWR</sequence>
<dbReference type="PANTHER" id="PTHR33755">
    <property type="entry name" value="TOXIN PARE1-RELATED"/>
    <property type="match status" value="1"/>
</dbReference>
<dbReference type="AlphaFoldDB" id="A0A193LJS7"/>
<gene>
    <name evidence="3" type="ORF">BA177_16985</name>
</gene>
<dbReference type="Gene3D" id="3.30.2310.20">
    <property type="entry name" value="RelE-like"/>
    <property type="match status" value="1"/>
</dbReference>
<keyword evidence="4" id="KW-1185">Reference proteome</keyword>
<keyword evidence="2" id="KW-1277">Toxin-antitoxin system</keyword>
<evidence type="ECO:0000256" key="1">
    <source>
        <dbReference type="ARBA" id="ARBA00006226"/>
    </source>
</evidence>
<reference evidence="3 4" key="1">
    <citation type="submission" date="2016-06" db="EMBL/GenBank/DDBJ databases">
        <title>Complete genome sequence of a deep-branching marine Gamma Proteobacterium Woeseia oceani type strain XK5.</title>
        <authorList>
            <person name="Mu D."/>
            <person name="Du Z."/>
        </authorList>
    </citation>
    <scope>NUCLEOTIDE SEQUENCE [LARGE SCALE GENOMIC DNA]</scope>
    <source>
        <strain evidence="3 4">XK5</strain>
    </source>
</reference>
<dbReference type="EMBL" id="CP016268">
    <property type="protein sequence ID" value="ANO52654.1"/>
    <property type="molecule type" value="Genomic_DNA"/>
</dbReference>
<evidence type="ECO:0000313" key="3">
    <source>
        <dbReference type="EMBL" id="ANO52654.1"/>
    </source>
</evidence>
<dbReference type="RefSeq" id="WP_068618191.1">
    <property type="nucleotide sequence ID" value="NZ_CP016268.1"/>
</dbReference>
<dbReference type="InterPro" id="IPR051803">
    <property type="entry name" value="TA_system_RelE-like_toxin"/>
</dbReference>
<accession>A0A193LJS7</accession>